<keyword evidence="2" id="KW-0408">Iron</keyword>
<dbReference type="CDD" id="cd00487">
    <property type="entry name" value="Pep_deformylase"/>
    <property type="match status" value="1"/>
</dbReference>
<dbReference type="GO" id="GO:0006412">
    <property type="term" value="P:translation"/>
    <property type="evidence" value="ECO:0007669"/>
    <property type="project" value="UniProtKB-UniRule"/>
</dbReference>
<dbReference type="SUPFAM" id="SSF56420">
    <property type="entry name" value="Peptide deformylase"/>
    <property type="match status" value="1"/>
</dbReference>
<dbReference type="EMBL" id="LBTA01000019">
    <property type="protein sequence ID" value="KKQ32453.1"/>
    <property type="molecule type" value="Genomic_DNA"/>
</dbReference>
<dbReference type="EC" id="3.5.1.88" evidence="2"/>
<keyword evidence="2" id="KW-0378">Hydrolase</keyword>
<dbReference type="NCBIfam" id="NF001159">
    <property type="entry name" value="PRK00150.1-3"/>
    <property type="match status" value="1"/>
</dbReference>
<dbReference type="InterPro" id="IPR023635">
    <property type="entry name" value="Peptide_deformylase"/>
</dbReference>
<feature type="binding site" evidence="2">
    <location>
        <position position="169"/>
    </location>
    <ligand>
        <name>Fe cation</name>
        <dbReference type="ChEBI" id="CHEBI:24875"/>
    </ligand>
</feature>
<evidence type="ECO:0000256" key="1">
    <source>
        <dbReference type="ARBA" id="ARBA00010759"/>
    </source>
</evidence>
<name>A0A0G0GMY9_9BACT</name>
<dbReference type="GO" id="GO:0042586">
    <property type="term" value="F:peptide deformylase activity"/>
    <property type="evidence" value="ECO:0007669"/>
    <property type="project" value="UniProtKB-UniRule"/>
</dbReference>
<dbReference type="Pfam" id="PF01327">
    <property type="entry name" value="Pep_deformylase"/>
    <property type="match status" value="1"/>
</dbReference>
<dbReference type="HAMAP" id="MF_00163">
    <property type="entry name" value="Pep_deformylase"/>
    <property type="match status" value="1"/>
</dbReference>
<dbReference type="PANTHER" id="PTHR10458">
    <property type="entry name" value="PEPTIDE DEFORMYLASE"/>
    <property type="match status" value="1"/>
</dbReference>
<comment type="cofactor">
    <cofactor evidence="2">
        <name>Fe(2+)</name>
        <dbReference type="ChEBI" id="CHEBI:29033"/>
    </cofactor>
    <text evidence="2">Binds 1 Fe(2+) ion.</text>
</comment>
<comment type="similarity">
    <text evidence="1 2">Belongs to the polypeptide deformylase family.</text>
</comment>
<comment type="caution">
    <text evidence="3">The sequence shown here is derived from an EMBL/GenBank/DDBJ whole genome shotgun (WGS) entry which is preliminary data.</text>
</comment>
<organism evidence="3 4">
    <name type="scientific">Candidatus Nomurabacteria bacterium GW2011_GWA1_37_20</name>
    <dbReference type="NCBI Taxonomy" id="1618729"/>
    <lineage>
        <taxon>Bacteria</taxon>
        <taxon>Candidatus Nomuraibacteriota</taxon>
    </lineage>
</organism>
<evidence type="ECO:0000256" key="2">
    <source>
        <dbReference type="HAMAP-Rule" id="MF_00163"/>
    </source>
</evidence>
<dbReference type="Gene3D" id="3.90.45.10">
    <property type="entry name" value="Peptide deformylase"/>
    <property type="match status" value="1"/>
</dbReference>
<reference evidence="3 4" key="1">
    <citation type="journal article" date="2015" name="Nature">
        <title>rRNA introns, odd ribosomes, and small enigmatic genomes across a large radiation of phyla.</title>
        <authorList>
            <person name="Brown C.T."/>
            <person name="Hug L.A."/>
            <person name="Thomas B.C."/>
            <person name="Sharon I."/>
            <person name="Castelle C.J."/>
            <person name="Singh A."/>
            <person name="Wilkins M.J."/>
            <person name="Williams K.H."/>
            <person name="Banfield J.F."/>
        </authorList>
    </citation>
    <scope>NUCLEOTIDE SEQUENCE [LARGE SCALE GENOMIC DNA]</scope>
</reference>
<evidence type="ECO:0000313" key="4">
    <source>
        <dbReference type="Proteomes" id="UP000034701"/>
    </source>
</evidence>
<accession>A0A0G0GMY9</accession>
<proteinExistence type="inferred from homology"/>
<dbReference type="InterPro" id="IPR036821">
    <property type="entry name" value="Peptide_deformylase_sf"/>
</dbReference>
<dbReference type="PATRIC" id="fig|1618729.3.peg.248"/>
<comment type="function">
    <text evidence="2">Removes the formyl group from the N-terminal Met of newly synthesized proteins. Requires at least a dipeptide for an efficient rate of reaction. N-terminal L-methionine is a prerequisite for activity but the enzyme has broad specificity at other positions.</text>
</comment>
<keyword evidence="2" id="KW-0479">Metal-binding</keyword>
<evidence type="ECO:0000313" key="3">
    <source>
        <dbReference type="EMBL" id="KKQ32453.1"/>
    </source>
</evidence>
<sequence>MKKILQKKEKILRQIAQEIPVSDIKTVKIKRILKEMSETLQSQDDGVAIAAPQIGYSLRIFTVSGKILKAGFPAQSDSLKIDATKTLVDDNPAQENPVAKDLVFINPKISKLSREKEWMPEGCLSVRPLYGRTFRSKKAIVAAYDENGKKFTRGASGLLAQILQHETDHLNGILFIDHAKDIRKEIPKK</sequence>
<dbReference type="Proteomes" id="UP000034701">
    <property type="component" value="Unassembled WGS sequence"/>
</dbReference>
<dbReference type="PRINTS" id="PR01576">
    <property type="entry name" value="PDEFORMYLASE"/>
</dbReference>
<dbReference type="GO" id="GO:0046872">
    <property type="term" value="F:metal ion binding"/>
    <property type="evidence" value="ECO:0007669"/>
    <property type="project" value="UniProtKB-KW"/>
</dbReference>
<keyword evidence="2" id="KW-0648">Protein biosynthesis</keyword>
<feature type="binding site" evidence="2">
    <location>
        <position position="165"/>
    </location>
    <ligand>
        <name>Fe cation</name>
        <dbReference type="ChEBI" id="CHEBI:24875"/>
    </ligand>
</feature>
<comment type="catalytic activity">
    <reaction evidence="2">
        <text>N-terminal N-formyl-L-methionyl-[peptide] + H2O = N-terminal L-methionyl-[peptide] + formate</text>
        <dbReference type="Rhea" id="RHEA:24420"/>
        <dbReference type="Rhea" id="RHEA-COMP:10639"/>
        <dbReference type="Rhea" id="RHEA-COMP:10640"/>
        <dbReference type="ChEBI" id="CHEBI:15377"/>
        <dbReference type="ChEBI" id="CHEBI:15740"/>
        <dbReference type="ChEBI" id="CHEBI:49298"/>
        <dbReference type="ChEBI" id="CHEBI:64731"/>
        <dbReference type="EC" id="3.5.1.88"/>
    </reaction>
</comment>
<feature type="active site" evidence="2">
    <location>
        <position position="166"/>
    </location>
</feature>
<dbReference type="PIRSF" id="PIRSF004749">
    <property type="entry name" value="Pep_def"/>
    <property type="match status" value="1"/>
</dbReference>
<gene>
    <name evidence="2" type="primary">def</name>
    <name evidence="3" type="ORF">US45_C0019G0002</name>
</gene>
<dbReference type="AlphaFoldDB" id="A0A0G0GMY9"/>
<feature type="binding site" evidence="2">
    <location>
        <position position="123"/>
    </location>
    <ligand>
        <name>Fe cation</name>
        <dbReference type="ChEBI" id="CHEBI:24875"/>
    </ligand>
</feature>
<dbReference type="PANTHER" id="PTHR10458:SF22">
    <property type="entry name" value="PEPTIDE DEFORMYLASE"/>
    <property type="match status" value="1"/>
</dbReference>
<protein>
    <recommendedName>
        <fullName evidence="2">Peptide deformylase</fullName>
        <shortName evidence="2">PDF</shortName>
        <ecNumber evidence="2">3.5.1.88</ecNumber>
    </recommendedName>
    <alternativeName>
        <fullName evidence="2">Polypeptide deformylase</fullName>
    </alternativeName>
</protein>